<dbReference type="Proteomes" id="UP000317940">
    <property type="component" value="Unassembled WGS sequence"/>
</dbReference>
<dbReference type="OrthoDB" id="9794709at2"/>
<sequence length="263" mass="28110">MTTAQVRPSGPGTTGRRQLLSKVPEVTVLFWVAKVLTTGMGETTSDFLANSLGPVVAVGIGGLGLLVALALQFRATRYVTAVYWFAIVMVSVFGTMAADGLHVVIGVPYVISAPLFLFSLVVVFAWWRISEGTLDIHSVRTVRRELFYWAAVLSTFAMGTAVGDLAASAGKLGYFEAGLVFTAAIAVPALAHWKLRMNPVLAFWLAYVLTRPLGASFADWLGAPKAHHGMGLGYGPVSAVLAVVIVLVVAVLWRVEHGRVKKV</sequence>
<dbReference type="AlphaFoldDB" id="A0A561UHX7"/>
<feature type="transmembrane region" description="Helical" evidence="1">
    <location>
        <begin position="52"/>
        <end position="71"/>
    </location>
</feature>
<keyword evidence="3" id="KW-1185">Reference proteome</keyword>
<dbReference type="InterPro" id="IPR007136">
    <property type="entry name" value="DUF347"/>
</dbReference>
<feature type="transmembrane region" description="Helical" evidence="1">
    <location>
        <begin position="78"/>
        <end position="97"/>
    </location>
</feature>
<dbReference type="RefSeq" id="WP_145905326.1">
    <property type="nucleotide sequence ID" value="NZ_BAAAMZ010000011.1"/>
</dbReference>
<comment type="caution">
    <text evidence="2">The sequence shown here is derived from an EMBL/GenBank/DDBJ whole genome shotgun (WGS) entry which is preliminary data.</text>
</comment>
<evidence type="ECO:0000256" key="1">
    <source>
        <dbReference type="SAM" id="Phobius"/>
    </source>
</evidence>
<gene>
    <name evidence="2" type="ORF">FHX73_112813</name>
</gene>
<proteinExistence type="predicted"/>
<feature type="transmembrane region" description="Helical" evidence="1">
    <location>
        <begin position="172"/>
        <end position="193"/>
    </location>
</feature>
<evidence type="ECO:0000313" key="3">
    <source>
        <dbReference type="Proteomes" id="UP000317940"/>
    </source>
</evidence>
<keyword evidence="1" id="KW-0472">Membrane</keyword>
<feature type="transmembrane region" description="Helical" evidence="1">
    <location>
        <begin position="146"/>
        <end position="166"/>
    </location>
</feature>
<keyword evidence="1" id="KW-0812">Transmembrane</keyword>
<feature type="transmembrane region" description="Helical" evidence="1">
    <location>
        <begin position="233"/>
        <end position="253"/>
    </location>
</feature>
<keyword evidence="1" id="KW-1133">Transmembrane helix</keyword>
<name>A0A561UHX7_9ACTN</name>
<dbReference type="EMBL" id="VIWT01000001">
    <property type="protein sequence ID" value="TWF98981.1"/>
    <property type="molecule type" value="Genomic_DNA"/>
</dbReference>
<reference evidence="2 3" key="1">
    <citation type="submission" date="2019-06" db="EMBL/GenBank/DDBJ databases">
        <title>Sequencing the genomes of 1000 actinobacteria strains.</title>
        <authorList>
            <person name="Klenk H.-P."/>
        </authorList>
    </citation>
    <scope>NUCLEOTIDE SEQUENCE [LARGE SCALE GENOMIC DNA]</scope>
    <source>
        <strain evidence="2 3">DSM 44826</strain>
    </source>
</reference>
<evidence type="ECO:0000313" key="2">
    <source>
        <dbReference type="EMBL" id="TWF98981.1"/>
    </source>
</evidence>
<organism evidence="2 3">
    <name type="scientific">Kitasatospora viridis</name>
    <dbReference type="NCBI Taxonomy" id="281105"/>
    <lineage>
        <taxon>Bacteria</taxon>
        <taxon>Bacillati</taxon>
        <taxon>Actinomycetota</taxon>
        <taxon>Actinomycetes</taxon>
        <taxon>Kitasatosporales</taxon>
        <taxon>Streptomycetaceae</taxon>
        <taxon>Kitasatospora</taxon>
    </lineage>
</organism>
<dbReference type="Pfam" id="PF03988">
    <property type="entry name" value="DUF347"/>
    <property type="match status" value="4"/>
</dbReference>
<feature type="transmembrane region" description="Helical" evidence="1">
    <location>
        <begin position="103"/>
        <end position="126"/>
    </location>
</feature>
<feature type="transmembrane region" description="Helical" evidence="1">
    <location>
        <begin position="200"/>
        <end position="221"/>
    </location>
</feature>
<accession>A0A561UHX7</accession>
<protein>
    <submittedName>
        <fullName evidence="2">Putative membrane-anchored protein</fullName>
    </submittedName>
</protein>